<proteinExistence type="predicted"/>
<dbReference type="GO" id="GO:0008843">
    <property type="term" value="F:endochitinase activity"/>
    <property type="evidence" value="ECO:0007669"/>
    <property type="project" value="UniProtKB-EC"/>
</dbReference>
<dbReference type="PROSITE" id="PS00774">
    <property type="entry name" value="CHITINASE_19_2"/>
    <property type="match status" value="1"/>
</dbReference>
<dbReference type="CDD" id="cd00325">
    <property type="entry name" value="chitinase_GH19"/>
    <property type="match status" value="1"/>
</dbReference>
<keyword evidence="9" id="KW-0624">Polysaccharide degradation</keyword>
<keyword evidence="3" id="KW-0147">Chitin-binding</keyword>
<evidence type="ECO:0000259" key="12">
    <source>
        <dbReference type="PROSITE" id="PS00773"/>
    </source>
</evidence>
<dbReference type="GO" id="GO:0008061">
    <property type="term" value="F:chitin binding"/>
    <property type="evidence" value="ECO:0007669"/>
    <property type="project" value="UniProtKB-KW"/>
</dbReference>
<dbReference type="InterPro" id="IPR000726">
    <property type="entry name" value="Glyco_hydro_19_cat"/>
</dbReference>
<comment type="caution">
    <text evidence="14">The sequence shown here is derived from an EMBL/GenBank/DDBJ whole genome shotgun (WGS) entry which is preliminary data.</text>
</comment>
<dbReference type="InterPro" id="IPR023346">
    <property type="entry name" value="Lysozyme-like_dom_sf"/>
</dbReference>
<evidence type="ECO:0000256" key="7">
    <source>
        <dbReference type="ARBA" id="ARBA00023277"/>
    </source>
</evidence>
<feature type="domain" description="Glycoside hydrolase family 19 catalytic" evidence="13">
    <location>
        <begin position="130"/>
        <end position="140"/>
    </location>
</feature>
<evidence type="ECO:0000256" key="4">
    <source>
        <dbReference type="ARBA" id="ARBA00022801"/>
    </source>
</evidence>
<dbReference type="Proteomes" id="UP001202328">
    <property type="component" value="Unassembled WGS sequence"/>
</dbReference>
<organism evidence="14 15">
    <name type="scientific">Papaver atlanticum</name>
    <dbReference type="NCBI Taxonomy" id="357466"/>
    <lineage>
        <taxon>Eukaryota</taxon>
        <taxon>Viridiplantae</taxon>
        <taxon>Streptophyta</taxon>
        <taxon>Embryophyta</taxon>
        <taxon>Tracheophyta</taxon>
        <taxon>Spermatophyta</taxon>
        <taxon>Magnoliopsida</taxon>
        <taxon>Ranunculales</taxon>
        <taxon>Papaveraceae</taxon>
        <taxon>Papaveroideae</taxon>
        <taxon>Papaver</taxon>
    </lineage>
</organism>
<dbReference type="EC" id="3.2.1.14" evidence="2"/>
<accession>A0AAD4XWK2</accession>
<feature type="disulfide bond" evidence="11">
    <location>
        <begin position="18"/>
        <end position="67"/>
    </location>
</feature>
<dbReference type="GO" id="GO:0006032">
    <property type="term" value="P:chitin catabolic process"/>
    <property type="evidence" value="ECO:0007669"/>
    <property type="project" value="UniProtKB-KW"/>
</dbReference>
<dbReference type="InterPro" id="IPR016283">
    <property type="entry name" value="Glyco_hydro_19"/>
</dbReference>
<dbReference type="GO" id="GO:0016998">
    <property type="term" value="P:cell wall macromolecule catabolic process"/>
    <property type="evidence" value="ECO:0007669"/>
    <property type="project" value="InterPro"/>
</dbReference>
<feature type="disulfide bond" evidence="11">
    <location>
        <begin position="78"/>
        <end position="86"/>
    </location>
</feature>
<feature type="active site" description="Proton donor" evidence="10">
    <location>
        <position position="62"/>
    </location>
</feature>
<sequence length="197" mass="21777">MVTPAFFNGIIDQAGSSCAGKRFYTLAAFFEAANAYSGFGHAGNVRKSKREIAAFFAHVTRETGYFCYIEEINRGTYCARSKSYPCAPGKKYYGRGPLQLTWNYNYGAAGQSISFNGLKNPEIVATDPMISFKTAIWFWMKNVHQVMTTGQGFGPTIRAINGGECKGRNPRAVQARIKFYQNYCSQLGVSAGRNLTC</sequence>
<evidence type="ECO:0000313" key="14">
    <source>
        <dbReference type="EMBL" id="KAI3963049.1"/>
    </source>
</evidence>
<dbReference type="Pfam" id="PF00182">
    <property type="entry name" value="Glyco_hydro_19"/>
    <property type="match status" value="2"/>
</dbReference>
<protein>
    <recommendedName>
        <fullName evidence="2">chitinase</fullName>
        <ecNumber evidence="2">3.2.1.14</ecNumber>
    </recommendedName>
</protein>
<evidence type="ECO:0000256" key="8">
    <source>
        <dbReference type="ARBA" id="ARBA00023295"/>
    </source>
</evidence>
<dbReference type="PANTHER" id="PTHR22595:SF197">
    <property type="entry name" value="CHITINASE FAMILY PROTEIN"/>
    <property type="match status" value="1"/>
</dbReference>
<evidence type="ECO:0000256" key="2">
    <source>
        <dbReference type="ARBA" id="ARBA00012729"/>
    </source>
</evidence>
<comment type="catalytic activity">
    <reaction evidence="1">
        <text>Random endo-hydrolysis of N-acetyl-beta-D-glucosaminide (1-&gt;4)-beta-linkages in chitin and chitodextrins.</text>
        <dbReference type="EC" id="3.2.1.14"/>
    </reaction>
</comment>
<reference evidence="14" key="1">
    <citation type="submission" date="2022-04" db="EMBL/GenBank/DDBJ databases">
        <title>A functionally conserved STORR gene fusion in Papaver species that diverged 16.8 million years ago.</title>
        <authorList>
            <person name="Catania T."/>
        </authorList>
    </citation>
    <scope>NUCLEOTIDE SEQUENCE</scope>
    <source>
        <strain evidence="14">S-188037</strain>
    </source>
</reference>
<evidence type="ECO:0000256" key="11">
    <source>
        <dbReference type="PIRSR" id="PIRSR001060-2"/>
    </source>
</evidence>
<dbReference type="SUPFAM" id="SSF53955">
    <property type="entry name" value="Lysozyme-like"/>
    <property type="match status" value="1"/>
</dbReference>
<keyword evidence="4" id="KW-0378">Hydrolase</keyword>
<dbReference type="GO" id="GO:0000272">
    <property type="term" value="P:polysaccharide catabolic process"/>
    <property type="evidence" value="ECO:0007669"/>
    <property type="project" value="UniProtKB-KW"/>
</dbReference>
<dbReference type="FunFam" id="3.30.20.10:FF:000001">
    <property type="entry name" value="Endochitinase (Chitinase)"/>
    <property type="match status" value="1"/>
</dbReference>
<keyword evidence="15" id="KW-1185">Reference proteome</keyword>
<dbReference type="EMBL" id="JAJJMB010000133">
    <property type="protein sequence ID" value="KAI3963049.1"/>
    <property type="molecule type" value="Genomic_DNA"/>
</dbReference>
<evidence type="ECO:0000259" key="13">
    <source>
        <dbReference type="PROSITE" id="PS00774"/>
    </source>
</evidence>
<evidence type="ECO:0000256" key="3">
    <source>
        <dbReference type="ARBA" id="ARBA00022669"/>
    </source>
</evidence>
<keyword evidence="5" id="KW-0146">Chitin degradation</keyword>
<keyword evidence="7" id="KW-0119">Carbohydrate metabolism</keyword>
<evidence type="ECO:0000256" key="1">
    <source>
        <dbReference type="ARBA" id="ARBA00000822"/>
    </source>
</evidence>
<keyword evidence="6 11" id="KW-1015">Disulfide bond</keyword>
<dbReference type="AlphaFoldDB" id="A0AAD4XWK2"/>
<dbReference type="PROSITE" id="PS00773">
    <property type="entry name" value="CHITINASE_19_1"/>
    <property type="match status" value="1"/>
</dbReference>
<gene>
    <name evidence="14" type="ORF">MKW98_028989</name>
</gene>
<dbReference type="Gene3D" id="1.10.530.10">
    <property type="match status" value="1"/>
</dbReference>
<feature type="disulfide bond" evidence="11">
    <location>
        <begin position="165"/>
        <end position="197"/>
    </location>
</feature>
<dbReference type="Gene3D" id="3.30.20.10">
    <property type="entry name" value="Endochitinase, domain 2"/>
    <property type="match status" value="1"/>
</dbReference>
<evidence type="ECO:0000256" key="6">
    <source>
        <dbReference type="ARBA" id="ARBA00023157"/>
    </source>
</evidence>
<feature type="domain" description="Glycoside hydrolase family 19 catalytic" evidence="12">
    <location>
        <begin position="18"/>
        <end position="40"/>
    </location>
</feature>
<evidence type="ECO:0000313" key="15">
    <source>
        <dbReference type="Proteomes" id="UP001202328"/>
    </source>
</evidence>
<evidence type="ECO:0000256" key="5">
    <source>
        <dbReference type="ARBA" id="ARBA00023024"/>
    </source>
</evidence>
<dbReference type="PANTHER" id="PTHR22595">
    <property type="entry name" value="CHITINASE-RELATED"/>
    <property type="match status" value="1"/>
</dbReference>
<name>A0AAD4XWK2_9MAGN</name>
<evidence type="ECO:0000256" key="9">
    <source>
        <dbReference type="ARBA" id="ARBA00023326"/>
    </source>
</evidence>
<dbReference type="PIRSF" id="PIRSF001060">
    <property type="entry name" value="Endochitinase"/>
    <property type="match status" value="1"/>
</dbReference>
<keyword evidence="8" id="KW-0326">Glycosidase</keyword>
<evidence type="ECO:0000256" key="10">
    <source>
        <dbReference type="PIRSR" id="PIRSR001060-1"/>
    </source>
</evidence>